<proteinExistence type="predicted"/>
<feature type="region of interest" description="Disordered" evidence="1">
    <location>
        <begin position="19"/>
        <end position="38"/>
    </location>
</feature>
<accession>A0AAP0LBV0</accession>
<sequence length="106" mass="11073">MAFKGLPLRRGQEDNIRIDDKAVDELGSGGVDGESPERVPLGDRRILWAPYSLLHHIRPGNQSAGKGGGDAEEEGGGEEEGVRGGEGEEEGRHAGVAAGGRGRGVF</sequence>
<feature type="compositionally biased region" description="Gly residues" evidence="1">
    <location>
        <begin position="97"/>
        <end position="106"/>
    </location>
</feature>
<feature type="compositionally biased region" description="Basic and acidic residues" evidence="1">
    <location>
        <begin position="80"/>
        <end position="93"/>
    </location>
</feature>
<evidence type="ECO:0000256" key="1">
    <source>
        <dbReference type="SAM" id="MobiDB-lite"/>
    </source>
</evidence>
<comment type="caution">
    <text evidence="2">The sequence shown here is derived from an EMBL/GenBank/DDBJ whole genome shotgun (WGS) entry which is preliminary data.</text>
</comment>
<evidence type="ECO:0000313" key="3">
    <source>
        <dbReference type="Proteomes" id="UP001420932"/>
    </source>
</evidence>
<keyword evidence="3" id="KW-1185">Reference proteome</keyword>
<gene>
    <name evidence="2" type="ORF">Syun_000296</name>
</gene>
<feature type="compositionally biased region" description="Acidic residues" evidence="1">
    <location>
        <begin position="70"/>
        <end position="79"/>
    </location>
</feature>
<name>A0AAP0LBV0_9MAGN</name>
<organism evidence="2 3">
    <name type="scientific">Stephania yunnanensis</name>
    <dbReference type="NCBI Taxonomy" id="152371"/>
    <lineage>
        <taxon>Eukaryota</taxon>
        <taxon>Viridiplantae</taxon>
        <taxon>Streptophyta</taxon>
        <taxon>Embryophyta</taxon>
        <taxon>Tracheophyta</taxon>
        <taxon>Spermatophyta</taxon>
        <taxon>Magnoliopsida</taxon>
        <taxon>Ranunculales</taxon>
        <taxon>Menispermaceae</taxon>
        <taxon>Menispermoideae</taxon>
        <taxon>Cissampelideae</taxon>
        <taxon>Stephania</taxon>
    </lineage>
</organism>
<evidence type="ECO:0000313" key="2">
    <source>
        <dbReference type="EMBL" id="KAK9168156.1"/>
    </source>
</evidence>
<reference evidence="2 3" key="1">
    <citation type="submission" date="2024-01" db="EMBL/GenBank/DDBJ databases">
        <title>Genome assemblies of Stephania.</title>
        <authorList>
            <person name="Yang L."/>
        </authorList>
    </citation>
    <scope>NUCLEOTIDE SEQUENCE [LARGE SCALE GENOMIC DNA]</scope>
    <source>
        <strain evidence="2">YNDBR</strain>
        <tissue evidence="2">Leaf</tissue>
    </source>
</reference>
<dbReference type="AlphaFoldDB" id="A0AAP0LBV0"/>
<protein>
    <submittedName>
        <fullName evidence="2">Uncharacterized protein</fullName>
    </submittedName>
</protein>
<feature type="region of interest" description="Disordered" evidence="1">
    <location>
        <begin position="57"/>
        <end position="106"/>
    </location>
</feature>
<dbReference type="Proteomes" id="UP001420932">
    <property type="component" value="Unassembled WGS sequence"/>
</dbReference>
<dbReference type="EMBL" id="JBBNAF010000001">
    <property type="protein sequence ID" value="KAK9168156.1"/>
    <property type="molecule type" value="Genomic_DNA"/>
</dbReference>